<organism evidence="1 2">
    <name type="scientific">Hominibacterium faecale</name>
    <dbReference type="NCBI Taxonomy" id="2839743"/>
    <lineage>
        <taxon>Bacteria</taxon>
        <taxon>Bacillati</taxon>
        <taxon>Bacillota</taxon>
        <taxon>Clostridia</taxon>
        <taxon>Peptostreptococcales</taxon>
        <taxon>Anaerovoracaceae</taxon>
        <taxon>Hominibacterium</taxon>
    </lineage>
</organism>
<dbReference type="Proteomes" id="UP001065549">
    <property type="component" value="Unassembled WGS sequence"/>
</dbReference>
<keyword evidence="2" id="KW-1185">Reference proteome</keyword>
<protein>
    <submittedName>
        <fullName evidence="1">Radical SAM protein</fullName>
    </submittedName>
</protein>
<gene>
    <name evidence="1" type="ORF">OBO34_16450</name>
</gene>
<dbReference type="InterPro" id="IPR058240">
    <property type="entry name" value="rSAM_sf"/>
</dbReference>
<reference evidence="1" key="1">
    <citation type="submission" date="2022-09" db="EMBL/GenBank/DDBJ databases">
        <title>Culturomic study of gut microbiota in children with autism spectrum disorder.</title>
        <authorList>
            <person name="Efimov B.A."/>
            <person name="Chaplin A.V."/>
            <person name="Sokolova S.R."/>
            <person name="Pikina A.P."/>
            <person name="Korzhanova M."/>
            <person name="Belova V."/>
            <person name="Korostin D."/>
        </authorList>
    </citation>
    <scope>NUCLEOTIDE SEQUENCE</scope>
    <source>
        <strain evidence="1">ASD5510</strain>
    </source>
</reference>
<name>A0A9J6QWS3_9FIRM</name>
<comment type="caution">
    <text evidence="1">The sequence shown here is derived from an EMBL/GenBank/DDBJ whole genome shotgun (WGS) entry which is preliminary data.</text>
</comment>
<dbReference type="EMBL" id="JAOSHN010000007">
    <property type="protein sequence ID" value="MCU7379932.1"/>
    <property type="molecule type" value="Genomic_DNA"/>
</dbReference>
<evidence type="ECO:0000313" key="2">
    <source>
        <dbReference type="Proteomes" id="UP001065549"/>
    </source>
</evidence>
<dbReference type="AlphaFoldDB" id="A0A9J6QWS3"/>
<accession>A0A9J6QWS3</accession>
<evidence type="ECO:0000313" key="1">
    <source>
        <dbReference type="EMBL" id="MCU7379932.1"/>
    </source>
</evidence>
<sequence length="238" mass="27461">MDRYSRITEKNPREIVLLRGSGCKWRRCRFCDYHLDFSSDEKANYRLNKQVLGQVEGIYSSLEVINSGSFCDLDEESIGEILQVCKDKTISRIHLECHWRDRETLSQFRSFFGEHGIQVTVKMGVETFDEVFRDGVLQKGMDHVKPQEIARYADEVCLLFGLTGQSEASMIKDMETGLAFFNRVCVNLMTKNTSRMEPDPVVLDIFKDRIYPKYSADSRVDILLENTDFGVGGESRHE</sequence>
<dbReference type="RefSeq" id="WP_253019522.1">
    <property type="nucleotide sequence ID" value="NZ_JAOSHN010000007.1"/>
</dbReference>
<dbReference type="SUPFAM" id="SSF102114">
    <property type="entry name" value="Radical SAM enzymes"/>
    <property type="match status" value="1"/>
</dbReference>
<proteinExistence type="predicted"/>